<keyword evidence="2" id="KW-1185">Reference proteome</keyword>
<dbReference type="GeneID" id="36404642"/>
<name>A0A0P1AFH3_PLAHL</name>
<organism evidence="1 2">
    <name type="scientific">Plasmopara halstedii</name>
    <name type="common">Downy mildew of sunflower</name>
    <dbReference type="NCBI Taxonomy" id="4781"/>
    <lineage>
        <taxon>Eukaryota</taxon>
        <taxon>Sar</taxon>
        <taxon>Stramenopiles</taxon>
        <taxon>Oomycota</taxon>
        <taxon>Peronosporomycetes</taxon>
        <taxon>Peronosporales</taxon>
        <taxon>Peronosporaceae</taxon>
        <taxon>Plasmopara</taxon>
    </lineage>
</organism>
<accession>A0A0P1AFH3</accession>
<reference evidence="2" key="1">
    <citation type="submission" date="2014-09" db="EMBL/GenBank/DDBJ databases">
        <authorList>
            <person name="Sharma Rahul"/>
            <person name="Thines Marco"/>
        </authorList>
    </citation>
    <scope>NUCLEOTIDE SEQUENCE [LARGE SCALE GENOMIC DNA]</scope>
</reference>
<dbReference type="Proteomes" id="UP000054928">
    <property type="component" value="Unassembled WGS sequence"/>
</dbReference>
<proteinExistence type="predicted"/>
<evidence type="ECO:0000313" key="2">
    <source>
        <dbReference type="Proteomes" id="UP000054928"/>
    </source>
</evidence>
<dbReference type="AlphaFoldDB" id="A0A0P1AFH3"/>
<evidence type="ECO:0000313" key="1">
    <source>
        <dbReference type="EMBL" id="CEG39333.1"/>
    </source>
</evidence>
<dbReference type="EMBL" id="CCYD01000428">
    <property type="protein sequence ID" value="CEG39333.1"/>
    <property type="molecule type" value="Genomic_DNA"/>
</dbReference>
<protein>
    <submittedName>
        <fullName evidence="1">Uncharacterized protein</fullName>
    </submittedName>
</protein>
<dbReference type="RefSeq" id="XP_024575702.1">
    <property type="nucleotide sequence ID" value="XM_024724868.1"/>
</dbReference>
<sequence length="67" mass="7490">MGWVVKLPTGSSGVAKPETQVQHQCVNLFKLKGEFFQYRKQNQLTKISITVEAHHVLLPIKSSAPKS</sequence>